<keyword evidence="2" id="KW-1185">Reference proteome</keyword>
<gene>
    <name evidence="1" type="ORF">M5D96_013532</name>
</gene>
<dbReference type="AlphaFoldDB" id="A0A9Q0BJH5"/>
<dbReference type="Proteomes" id="UP001059596">
    <property type="component" value="Unassembled WGS sequence"/>
</dbReference>
<comment type="caution">
    <text evidence="1">The sequence shown here is derived from an EMBL/GenBank/DDBJ whole genome shotgun (WGS) entry which is preliminary data.</text>
</comment>
<evidence type="ECO:0000313" key="1">
    <source>
        <dbReference type="EMBL" id="KAI8033709.1"/>
    </source>
</evidence>
<proteinExistence type="predicted"/>
<dbReference type="EMBL" id="JAMKOV010000109">
    <property type="protein sequence ID" value="KAI8033709.1"/>
    <property type="molecule type" value="Genomic_DNA"/>
</dbReference>
<organism evidence="1 2">
    <name type="scientific">Drosophila gunungcola</name>
    <name type="common">fruit fly</name>
    <dbReference type="NCBI Taxonomy" id="103775"/>
    <lineage>
        <taxon>Eukaryota</taxon>
        <taxon>Metazoa</taxon>
        <taxon>Ecdysozoa</taxon>
        <taxon>Arthropoda</taxon>
        <taxon>Hexapoda</taxon>
        <taxon>Insecta</taxon>
        <taxon>Pterygota</taxon>
        <taxon>Neoptera</taxon>
        <taxon>Endopterygota</taxon>
        <taxon>Diptera</taxon>
        <taxon>Brachycera</taxon>
        <taxon>Muscomorpha</taxon>
        <taxon>Ephydroidea</taxon>
        <taxon>Drosophilidae</taxon>
        <taxon>Drosophila</taxon>
        <taxon>Sophophora</taxon>
    </lineage>
</organism>
<reference evidence="1" key="1">
    <citation type="journal article" date="2023" name="Genome Biol. Evol.">
        <title>Long-read-based Genome Assembly of Drosophila gunungcola Reveals Fewer Chemosensory Genes in Flower-breeding Species.</title>
        <authorList>
            <person name="Negi A."/>
            <person name="Liao B.Y."/>
            <person name="Yeh S.D."/>
        </authorList>
    </citation>
    <scope>NUCLEOTIDE SEQUENCE</scope>
    <source>
        <strain evidence="1">Sukarami</strain>
    </source>
</reference>
<sequence>MRRASQYYVHSPWGRRQGCHYHTHYRPSIRFDPFDIRHSTLDCGNSISPARKKMISIRQQ</sequence>
<name>A0A9Q0BJH5_9MUSC</name>
<accession>A0A9Q0BJH5</accession>
<protein>
    <submittedName>
        <fullName evidence="1">Uncharacterized protein</fullName>
    </submittedName>
</protein>
<evidence type="ECO:0000313" key="2">
    <source>
        <dbReference type="Proteomes" id="UP001059596"/>
    </source>
</evidence>